<dbReference type="EMBL" id="OU896720">
    <property type="protein sequence ID" value="CAG9816958.1"/>
    <property type="molecule type" value="Genomic_DNA"/>
</dbReference>
<accession>A0A9N9SE88</accession>
<evidence type="ECO:0000256" key="1">
    <source>
        <dbReference type="SAM" id="MobiDB-lite"/>
    </source>
</evidence>
<evidence type="ECO:0000313" key="4">
    <source>
        <dbReference type="Proteomes" id="UP001153737"/>
    </source>
</evidence>
<keyword evidence="2" id="KW-0812">Transmembrane</keyword>
<proteinExistence type="predicted"/>
<feature type="transmembrane region" description="Helical" evidence="2">
    <location>
        <begin position="343"/>
        <end position="363"/>
    </location>
</feature>
<dbReference type="Proteomes" id="UP001153737">
    <property type="component" value="Chromosome 14"/>
</dbReference>
<dbReference type="OrthoDB" id="8194095at2759"/>
<protein>
    <submittedName>
        <fullName evidence="3">Uncharacterized protein</fullName>
    </submittedName>
</protein>
<sequence length="418" mass="46917">MFILSAINLIEGRSLSNNDALSIHQYAKVAKWGANENVTKVQQGRSNSGHALWPHKSDVNFIQTQNSKPTVVKQFPVYIKPQSRQDSVKVDNNPGIGEVIQDRFNARPAFSYTQIPPRNQDSATYGPPKLSTPPAAFPAVFNVAPASASSNKPPVDLYTSPYSSYNPPDIKPETNQDSYPPSIDSYAAPPSDDSYAAPPSHGDGPEQLPPKPTSATLGPPLSPDFGHSHVREVDVYPSDHEDYQMPKNGGDMPPEPPKSIDDVYYPPDFPKDQQQMKAVDMTADLNPPSGPAAFDHHFPHYLYDNHHFDHHVYEEIPHHTTTEATEKRVSSTHYSYYYLGRKLWYIPLYFSIYFMIYVTALILKSIARHKVELKNEWSTSHSRSARQLNLGSLETVDHLHRNITAALDTAHKLYDEIM</sequence>
<name>A0A9N9SE88_PHACE</name>
<keyword evidence="4" id="KW-1185">Reference proteome</keyword>
<evidence type="ECO:0000313" key="3">
    <source>
        <dbReference type="EMBL" id="CAG9816958.1"/>
    </source>
</evidence>
<feature type="compositionally biased region" description="Polar residues" evidence="1">
    <location>
        <begin position="111"/>
        <end position="123"/>
    </location>
</feature>
<reference evidence="3" key="1">
    <citation type="submission" date="2022-01" db="EMBL/GenBank/DDBJ databases">
        <authorList>
            <person name="King R."/>
        </authorList>
    </citation>
    <scope>NUCLEOTIDE SEQUENCE</scope>
</reference>
<dbReference type="AlphaFoldDB" id="A0A9N9SE88"/>
<keyword evidence="2" id="KW-1133">Transmembrane helix</keyword>
<reference evidence="3" key="2">
    <citation type="submission" date="2022-10" db="EMBL/GenBank/DDBJ databases">
        <authorList>
            <consortium name="ENA_rothamsted_submissions"/>
            <consortium name="culmorum"/>
            <person name="King R."/>
        </authorList>
    </citation>
    <scope>NUCLEOTIDE SEQUENCE</scope>
</reference>
<organism evidence="3 4">
    <name type="scientific">Phaedon cochleariae</name>
    <name type="common">Mustard beetle</name>
    <dbReference type="NCBI Taxonomy" id="80249"/>
    <lineage>
        <taxon>Eukaryota</taxon>
        <taxon>Metazoa</taxon>
        <taxon>Ecdysozoa</taxon>
        <taxon>Arthropoda</taxon>
        <taxon>Hexapoda</taxon>
        <taxon>Insecta</taxon>
        <taxon>Pterygota</taxon>
        <taxon>Neoptera</taxon>
        <taxon>Endopterygota</taxon>
        <taxon>Coleoptera</taxon>
        <taxon>Polyphaga</taxon>
        <taxon>Cucujiformia</taxon>
        <taxon>Chrysomeloidea</taxon>
        <taxon>Chrysomelidae</taxon>
        <taxon>Chrysomelinae</taxon>
        <taxon>Chrysomelini</taxon>
        <taxon>Phaedon</taxon>
    </lineage>
</organism>
<feature type="compositionally biased region" description="Low complexity" evidence="1">
    <location>
        <begin position="178"/>
        <end position="200"/>
    </location>
</feature>
<keyword evidence="2" id="KW-0472">Membrane</keyword>
<feature type="region of interest" description="Disordered" evidence="1">
    <location>
        <begin position="111"/>
        <end position="131"/>
    </location>
</feature>
<gene>
    <name evidence="3" type="ORF">PHAECO_LOCUS4469</name>
</gene>
<evidence type="ECO:0000256" key="2">
    <source>
        <dbReference type="SAM" id="Phobius"/>
    </source>
</evidence>
<feature type="region of interest" description="Disordered" evidence="1">
    <location>
        <begin position="145"/>
        <end position="228"/>
    </location>
</feature>